<feature type="disulfide bond" evidence="9">
    <location>
        <begin position="233"/>
        <end position="248"/>
    </location>
</feature>
<feature type="disulfide bond" evidence="9">
    <location>
        <begin position="194"/>
        <end position="209"/>
    </location>
</feature>
<feature type="disulfide bond" evidence="9">
    <location>
        <begin position="156"/>
        <end position="171"/>
    </location>
</feature>
<organism evidence="12 13">
    <name type="scientific">Stichopus japonicus</name>
    <name type="common">Sea cucumber</name>
    <dbReference type="NCBI Taxonomy" id="307972"/>
    <lineage>
        <taxon>Eukaryota</taxon>
        <taxon>Metazoa</taxon>
        <taxon>Echinodermata</taxon>
        <taxon>Eleutherozoa</taxon>
        <taxon>Echinozoa</taxon>
        <taxon>Holothuroidea</taxon>
        <taxon>Aspidochirotacea</taxon>
        <taxon>Aspidochirotida</taxon>
        <taxon>Stichopodidae</taxon>
        <taxon>Apostichopus</taxon>
    </lineage>
</organism>
<feature type="disulfide bond" evidence="9">
    <location>
        <begin position="98"/>
        <end position="110"/>
    </location>
</feature>
<dbReference type="GO" id="GO:0005041">
    <property type="term" value="F:low-density lipoprotein particle receptor activity"/>
    <property type="evidence" value="ECO:0007669"/>
    <property type="project" value="TreeGrafter"/>
</dbReference>
<keyword evidence="6 9" id="KW-1015">Disulfide bond</keyword>
<dbReference type="GO" id="GO:0005886">
    <property type="term" value="C:plasma membrane"/>
    <property type="evidence" value="ECO:0007669"/>
    <property type="project" value="TreeGrafter"/>
</dbReference>
<keyword evidence="10" id="KW-0175">Coiled coil</keyword>
<evidence type="ECO:0000256" key="7">
    <source>
        <dbReference type="ARBA" id="ARBA00023170"/>
    </source>
</evidence>
<comment type="caution">
    <text evidence="9">Lacks conserved residue(s) required for the propagation of feature annotation.</text>
</comment>
<dbReference type="Proteomes" id="UP000230750">
    <property type="component" value="Unassembled WGS sequence"/>
</dbReference>
<feature type="compositionally biased region" description="Basic and acidic residues" evidence="11">
    <location>
        <begin position="342"/>
        <end position="376"/>
    </location>
</feature>
<evidence type="ECO:0000256" key="11">
    <source>
        <dbReference type="SAM" id="MobiDB-lite"/>
    </source>
</evidence>
<comment type="subcellular location">
    <subcellularLocation>
        <location evidence="1">Membrane</location>
        <topology evidence="1">Single-pass membrane protein</topology>
    </subcellularLocation>
</comment>
<feature type="coiled-coil region" evidence="10">
    <location>
        <begin position="303"/>
        <end position="330"/>
    </location>
</feature>
<name>A0A2G8K587_STIJA</name>
<evidence type="ECO:0000256" key="1">
    <source>
        <dbReference type="ARBA" id="ARBA00004167"/>
    </source>
</evidence>
<feature type="disulfide bond" evidence="9">
    <location>
        <begin position="221"/>
        <end position="239"/>
    </location>
</feature>
<keyword evidence="4" id="KW-1133">Transmembrane helix</keyword>
<evidence type="ECO:0000256" key="6">
    <source>
        <dbReference type="ARBA" id="ARBA00023157"/>
    </source>
</evidence>
<feature type="disulfide bond" evidence="9">
    <location>
        <begin position="27"/>
        <end position="42"/>
    </location>
</feature>
<evidence type="ECO:0000256" key="4">
    <source>
        <dbReference type="ARBA" id="ARBA00022989"/>
    </source>
</evidence>
<dbReference type="OrthoDB" id="9990982at2759"/>
<accession>A0A2G8K587</accession>
<dbReference type="InterPro" id="IPR023415">
    <property type="entry name" value="LDLR_class-A_CS"/>
</dbReference>
<evidence type="ECO:0000256" key="9">
    <source>
        <dbReference type="PROSITE-ProRule" id="PRU00124"/>
    </source>
</evidence>
<evidence type="ECO:0000256" key="2">
    <source>
        <dbReference type="ARBA" id="ARBA00022692"/>
    </source>
</evidence>
<dbReference type="Pfam" id="PF00057">
    <property type="entry name" value="Ldl_recept_a"/>
    <property type="match status" value="3"/>
</dbReference>
<proteinExistence type="predicted"/>
<keyword evidence="2" id="KW-0812">Transmembrane</keyword>
<dbReference type="Gene3D" id="4.10.400.10">
    <property type="entry name" value="Low-density Lipoprotein Receptor"/>
    <property type="match status" value="6"/>
</dbReference>
<evidence type="ECO:0000256" key="10">
    <source>
        <dbReference type="SAM" id="Coils"/>
    </source>
</evidence>
<dbReference type="PANTHER" id="PTHR22722">
    <property type="entry name" value="LOW-DENSITY LIPOPROTEIN RECEPTOR-RELATED PROTEIN 2-RELATED"/>
    <property type="match status" value="1"/>
</dbReference>
<dbReference type="PRINTS" id="PR00261">
    <property type="entry name" value="LDLRECEPTOR"/>
</dbReference>
<keyword evidence="5" id="KW-0472">Membrane</keyword>
<dbReference type="GO" id="GO:0043235">
    <property type="term" value="C:receptor complex"/>
    <property type="evidence" value="ECO:0007669"/>
    <property type="project" value="TreeGrafter"/>
</dbReference>
<feature type="disulfide bond" evidence="9">
    <location>
        <begin position="137"/>
        <end position="149"/>
    </location>
</feature>
<keyword evidence="3" id="KW-0677">Repeat</keyword>
<comment type="caution">
    <text evidence="12">The sequence shown here is derived from an EMBL/GenBank/DDBJ whole genome shotgun (WGS) entry which is preliminary data.</text>
</comment>
<dbReference type="SUPFAM" id="SSF57424">
    <property type="entry name" value="LDL receptor-like module"/>
    <property type="match status" value="6"/>
</dbReference>
<dbReference type="EMBL" id="MRZV01000868">
    <property type="protein sequence ID" value="PIK43174.1"/>
    <property type="molecule type" value="Genomic_DNA"/>
</dbReference>
<feature type="disulfide bond" evidence="9">
    <location>
        <begin position="105"/>
        <end position="123"/>
    </location>
</feature>
<dbReference type="PROSITE" id="PS01209">
    <property type="entry name" value="LDLRA_1"/>
    <property type="match status" value="3"/>
</dbReference>
<feature type="disulfide bond" evidence="9">
    <location>
        <begin position="117"/>
        <end position="132"/>
    </location>
</feature>
<keyword evidence="13" id="KW-1185">Reference proteome</keyword>
<dbReference type="PROSITE" id="PS50068">
    <property type="entry name" value="LDLRA_2"/>
    <property type="match status" value="6"/>
</dbReference>
<dbReference type="InterPro" id="IPR051221">
    <property type="entry name" value="LDLR-related"/>
</dbReference>
<evidence type="ECO:0000313" key="12">
    <source>
        <dbReference type="EMBL" id="PIK43174.1"/>
    </source>
</evidence>
<evidence type="ECO:0000313" key="13">
    <source>
        <dbReference type="Proteomes" id="UP000230750"/>
    </source>
</evidence>
<evidence type="ECO:0000256" key="5">
    <source>
        <dbReference type="ARBA" id="ARBA00023136"/>
    </source>
</evidence>
<dbReference type="PANTHER" id="PTHR22722:SF5">
    <property type="entry name" value="LOW-DENSITY LIPOPROTEIN RECEPTOR-RELATED PROTEIN 1B"/>
    <property type="match status" value="1"/>
</dbReference>
<gene>
    <name evidence="12" type="ORF">BSL78_19959</name>
</gene>
<sequence length="417" mass="45991">MLTSPCGEDIVCRVESFLYCLPQTKRCNGKMDCPDRSDEENCVTTAPSRSTTVTTESICDFFTCQGNGQCVDMVDICNGVEDCPSGEDEDGCPTPVPCVFGQFECNDGTCIPVSLACDGTAHCPFSEDELNCPQENCPSKFRCKSNDGCLQEVEWCDGVDQCEDGSDEENCGSCGAGQFACSAVGMCIERSKVCDGRPDCPGPTDEEDCTVIEPCVGFFDCQNGYCIDISSVCDDVMDCHNGLDENDCEGKRGESVEDEEDTCQHYWCNNRCLGLTQICKGRLDCGVDLSTSCGFRQNEETDKETLDELLLELSNSLESVKRQKSNTQRMTKKLAKQVADEVSIRLQSQRDDDDQKEKGNNIEKKGDEVSDVRGETPGHLSDVIAKKIEMTQPRGDKETLRRQLNLKSLLEKRFDGK</sequence>
<protein>
    <submittedName>
        <fullName evidence="12">SCO-spondin</fullName>
    </submittedName>
</protein>
<dbReference type="AlphaFoldDB" id="A0A2G8K587"/>
<feature type="compositionally biased region" description="Basic and acidic residues" evidence="11">
    <location>
        <begin position="384"/>
        <end position="401"/>
    </location>
</feature>
<evidence type="ECO:0000256" key="3">
    <source>
        <dbReference type="ARBA" id="ARBA00022737"/>
    </source>
</evidence>
<keyword evidence="7" id="KW-0675">Receptor</keyword>
<keyword evidence="8" id="KW-0325">Glycoprotein</keyword>
<feature type="disulfide bond" evidence="9">
    <location>
        <begin position="77"/>
        <end position="92"/>
    </location>
</feature>
<dbReference type="CDD" id="cd00112">
    <property type="entry name" value="LDLa"/>
    <property type="match status" value="6"/>
</dbReference>
<dbReference type="SMART" id="SM00192">
    <property type="entry name" value="LDLa"/>
    <property type="match status" value="6"/>
</dbReference>
<feature type="region of interest" description="Disordered" evidence="11">
    <location>
        <begin position="342"/>
        <end position="402"/>
    </location>
</feature>
<evidence type="ECO:0000256" key="8">
    <source>
        <dbReference type="ARBA" id="ARBA00023180"/>
    </source>
</evidence>
<dbReference type="InterPro" id="IPR036055">
    <property type="entry name" value="LDL_receptor-like_sf"/>
</dbReference>
<dbReference type="STRING" id="307972.A0A2G8K587"/>
<reference evidence="12 13" key="1">
    <citation type="journal article" date="2017" name="PLoS Biol.">
        <title>The sea cucumber genome provides insights into morphological evolution and visceral regeneration.</title>
        <authorList>
            <person name="Zhang X."/>
            <person name="Sun L."/>
            <person name="Yuan J."/>
            <person name="Sun Y."/>
            <person name="Gao Y."/>
            <person name="Zhang L."/>
            <person name="Li S."/>
            <person name="Dai H."/>
            <person name="Hamel J.F."/>
            <person name="Liu C."/>
            <person name="Yu Y."/>
            <person name="Liu S."/>
            <person name="Lin W."/>
            <person name="Guo K."/>
            <person name="Jin S."/>
            <person name="Xu P."/>
            <person name="Storey K.B."/>
            <person name="Huan P."/>
            <person name="Zhang T."/>
            <person name="Zhou Y."/>
            <person name="Zhang J."/>
            <person name="Lin C."/>
            <person name="Li X."/>
            <person name="Xing L."/>
            <person name="Huo D."/>
            <person name="Sun M."/>
            <person name="Wang L."/>
            <person name="Mercier A."/>
            <person name="Li F."/>
            <person name="Yang H."/>
            <person name="Xiang J."/>
        </authorList>
    </citation>
    <scope>NUCLEOTIDE SEQUENCE [LARGE SCALE GENOMIC DNA]</scope>
    <source>
        <strain evidence="12">Shaxun</strain>
        <tissue evidence="12">Muscle</tissue>
    </source>
</reference>
<dbReference type="InterPro" id="IPR002172">
    <property type="entry name" value="LDrepeatLR_classA_rpt"/>
</dbReference>